<evidence type="ECO:0000256" key="1">
    <source>
        <dbReference type="ARBA" id="ARBA00022679"/>
    </source>
</evidence>
<dbReference type="Proteomes" id="UP000635142">
    <property type="component" value="Unassembled WGS sequence"/>
</dbReference>
<keyword evidence="1" id="KW-0808">Transferase</keyword>
<dbReference type="GO" id="GO:0016747">
    <property type="term" value="F:acyltransferase activity, transferring groups other than amino-acyl groups"/>
    <property type="evidence" value="ECO:0007669"/>
    <property type="project" value="InterPro"/>
</dbReference>
<evidence type="ECO:0000259" key="3">
    <source>
        <dbReference type="PROSITE" id="PS51186"/>
    </source>
</evidence>
<dbReference type="Gene3D" id="3.40.630.30">
    <property type="match status" value="1"/>
</dbReference>
<evidence type="ECO:0000256" key="2">
    <source>
        <dbReference type="ARBA" id="ARBA00023315"/>
    </source>
</evidence>
<dbReference type="InterPro" id="IPR016181">
    <property type="entry name" value="Acyl_CoA_acyltransferase"/>
</dbReference>
<dbReference type="RefSeq" id="WP_191075834.1">
    <property type="nucleotide sequence ID" value="NZ_JACTAG010000002.1"/>
</dbReference>
<dbReference type="PROSITE" id="PS51186">
    <property type="entry name" value="GNAT"/>
    <property type="match status" value="1"/>
</dbReference>
<sequence length="195" mass="21680">MKDGLYDIPVGKVAMVVTHLEMRAPHFRKAPCPPGVDFVQIDPDVATYRALFRKVGQDWLWYGRLVMEDSALDAILRDPAVQIFTLQKDGQAEALLELDFRKNTECELAYFGLSAGLIGTGAGAYLMDRAVERAFGSPIDRLHVHTCTIDSQQALAFYIRSGFAVTRQQVEIDDDPRIAGLLPDDVAPHVPLIRP</sequence>
<reference evidence="4" key="1">
    <citation type="submission" date="2020-08" db="EMBL/GenBank/DDBJ databases">
        <title>Sulfitobacter aestuariivivens sp. nov., isolated from a tidal flat.</title>
        <authorList>
            <person name="Park S."/>
            <person name="Yoon J.-H."/>
        </authorList>
    </citation>
    <scope>NUCLEOTIDE SEQUENCE</scope>
    <source>
        <strain evidence="4">TSTF-M16</strain>
    </source>
</reference>
<organism evidence="4 5">
    <name type="scientific">Sulfitobacter aestuariivivens</name>
    <dbReference type="NCBI Taxonomy" id="2766981"/>
    <lineage>
        <taxon>Bacteria</taxon>
        <taxon>Pseudomonadati</taxon>
        <taxon>Pseudomonadota</taxon>
        <taxon>Alphaproteobacteria</taxon>
        <taxon>Rhodobacterales</taxon>
        <taxon>Roseobacteraceae</taxon>
        <taxon>Sulfitobacter</taxon>
    </lineage>
</organism>
<evidence type="ECO:0000313" key="5">
    <source>
        <dbReference type="Proteomes" id="UP000635142"/>
    </source>
</evidence>
<feature type="domain" description="N-acetyltransferase" evidence="3">
    <location>
        <begin position="36"/>
        <end position="195"/>
    </location>
</feature>
<dbReference type="AlphaFoldDB" id="A0A927HFU8"/>
<comment type="caution">
    <text evidence="4">The sequence shown here is derived from an EMBL/GenBank/DDBJ whole genome shotgun (WGS) entry which is preliminary data.</text>
</comment>
<dbReference type="PANTHER" id="PTHR43800">
    <property type="entry name" value="PEPTIDYL-LYSINE N-ACETYLTRANSFERASE YJAB"/>
    <property type="match status" value="1"/>
</dbReference>
<dbReference type="InterPro" id="IPR000182">
    <property type="entry name" value="GNAT_dom"/>
</dbReference>
<keyword evidence="2" id="KW-0012">Acyltransferase</keyword>
<name>A0A927HFU8_9RHOB</name>
<accession>A0A927HFU8</accession>
<dbReference type="EMBL" id="JACTAG010000002">
    <property type="protein sequence ID" value="MBD3664823.1"/>
    <property type="molecule type" value="Genomic_DNA"/>
</dbReference>
<gene>
    <name evidence="4" type="ORF">H9Q16_12890</name>
</gene>
<proteinExistence type="predicted"/>
<dbReference type="SUPFAM" id="SSF55729">
    <property type="entry name" value="Acyl-CoA N-acyltransferases (Nat)"/>
    <property type="match status" value="1"/>
</dbReference>
<evidence type="ECO:0000313" key="4">
    <source>
        <dbReference type="EMBL" id="MBD3664823.1"/>
    </source>
</evidence>
<keyword evidence="5" id="KW-1185">Reference proteome</keyword>
<dbReference type="Pfam" id="PF00583">
    <property type="entry name" value="Acetyltransf_1"/>
    <property type="match status" value="1"/>
</dbReference>
<dbReference type="PANTHER" id="PTHR43800:SF1">
    <property type="entry name" value="PEPTIDYL-LYSINE N-ACETYLTRANSFERASE YJAB"/>
    <property type="match status" value="1"/>
</dbReference>
<protein>
    <submittedName>
        <fullName evidence="4">GNAT family N-acetyltransferase</fullName>
    </submittedName>
</protein>